<dbReference type="STRING" id="482827.SAMN04488243_12930"/>
<gene>
    <name evidence="1" type="ORF">SAMN04488243_12930</name>
</gene>
<evidence type="ECO:0000313" key="1">
    <source>
        <dbReference type="EMBL" id="SDF17362.1"/>
    </source>
</evidence>
<dbReference type="Proteomes" id="UP000199446">
    <property type="component" value="Unassembled WGS sequence"/>
</dbReference>
<dbReference type="EMBL" id="FNBC01000029">
    <property type="protein sequence ID" value="SDF17362.1"/>
    <property type="molecule type" value="Genomic_DNA"/>
</dbReference>
<name>A0A1G7IXA2_9DEIN</name>
<dbReference type="OrthoDB" id="33132at2"/>
<evidence type="ECO:0008006" key="3">
    <source>
        <dbReference type="Google" id="ProtNLM"/>
    </source>
</evidence>
<dbReference type="AlphaFoldDB" id="A0A1G7IXA2"/>
<proteinExistence type="predicted"/>
<evidence type="ECO:0000313" key="2">
    <source>
        <dbReference type="Proteomes" id="UP000199446"/>
    </source>
</evidence>
<reference evidence="2" key="1">
    <citation type="submission" date="2016-10" db="EMBL/GenBank/DDBJ databases">
        <authorList>
            <person name="Varghese N."/>
            <person name="Submissions S."/>
        </authorList>
    </citation>
    <scope>NUCLEOTIDE SEQUENCE [LARGE SCALE GENOMIC DNA]</scope>
    <source>
        <strain evidence="2">CGMCC 1.6992</strain>
    </source>
</reference>
<dbReference type="RefSeq" id="WP_093008199.1">
    <property type="nucleotide sequence ID" value="NZ_FNBC01000029.1"/>
</dbReference>
<keyword evidence="2" id="KW-1185">Reference proteome</keyword>
<sequence>MRHLSYREAEGKALKVLVDGVGEGLVLEGEGGYYALYYLFGLQGRRAPDPEETPDWVEGPAPSWEGFRLPYDQARWLEENGYMSFVNESK</sequence>
<organism evidence="1 2">
    <name type="scientific">Thermus arciformis</name>
    <dbReference type="NCBI Taxonomy" id="482827"/>
    <lineage>
        <taxon>Bacteria</taxon>
        <taxon>Thermotogati</taxon>
        <taxon>Deinococcota</taxon>
        <taxon>Deinococci</taxon>
        <taxon>Thermales</taxon>
        <taxon>Thermaceae</taxon>
        <taxon>Thermus</taxon>
    </lineage>
</organism>
<accession>A0A1G7IXA2</accession>
<protein>
    <recommendedName>
        <fullName evidence="3">Annexin VII</fullName>
    </recommendedName>
</protein>